<comment type="subcellular location">
    <subcellularLocation>
        <location evidence="1 10">Endoplasmic reticulum membrane</location>
        <topology evidence="1 10">Multi-pass membrane protein</topology>
    </subcellularLocation>
</comment>
<feature type="region of interest" description="Disordered" evidence="11">
    <location>
        <begin position="1"/>
        <end position="51"/>
    </location>
</feature>
<feature type="transmembrane region" description="Helical" evidence="10">
    <location>
        <begin position="346"/>
        <end position="365"/>
    </location>
</feature>
<dbReference type="Pfam" id="PF03034">
    <property type="entry name" value="PSS"/>
    <property type="match status" value="1"/>
</dbReference>
<feature type="compositionally biased region" description="Low complexity" evidence="11">
    <location>
        <begin position="33"/>
        <end position="47"/>
    </location>
</feature>
<keyword evidence="13" id="KW-1185">Reference proteome</keyword>
<comment type="catalytic activity">
    <reaction evidence="10">
        <text>a CDP-1,2-diacyl-sn-glycerol + L-serine = a 1,2-diacyl-sn-glycero-3-phospho-L-serine + CMP + H(+)</text>
        <dbReference type="Rhea" id="RHEA:16913"/>
        <dbReference type="ChEBI" id="CHEBI:15378"/>
        <dbReference type="ChEBI" id="CHEBI:33384"/>
        <dbReference type="ChEBI" id="CHEBI:57262"/>
        <dbReference type="ChEBI" id="CHEBI:58332"/>
        <dbReference type="ChEBI" id="CHEBI:60377"/>
        <dbReference type="EC" id="2.7.8.8"/>
    </reaction>
</comment>
<dbReference type="InterPro" id="IPR004277">
    <property type="entry name" value="PSS"/>
</dbReference>
<comment type="caution">
    <text evidence="10">Lacks conserved residue(s) required for the propagation of feature annotation.</text>
</comment>
<dbReference type="PANTHER" id="PTHR15362">
    <property type="entry name" value="PHOSPHATIDYLINOSITOL SYNTHASE"/>
    <property type="match status" value="1"/>
</dbReference>
<dbReference type="GO" id="GO:0106245">
    <property type="term" value="F:L-serine-phosphatidylethanolamine phosphatidyltransferase activity"/>
    <property type="evidence" value="ECO:0007669"/>
    <property type="project" value="InterPro"/>
</dbReference>
<protein>
    <recommendedName>
        <fullName evidence="10">CDP-diacylglycerol--serine O-phosphatidyltransferase</fullName>
        <ecNumber evidence="10">2.7.8.8</ecNumber>
    </recommendedName>
    <alternativeName>
        <fullName evidence="10">Phosphatidylserine synthase</fullName>
    </alternativeName>
</protein>
<dbReference type="Proteomes" id="UP000008022">
    <property type="component" value="Unassembled WGS sequence"/>
</dbReference>
<evidence type="ECO:0000256" key="8">
    <source>
        <dbReference type="ARBA" id="ARBA00023136"/>
    </source>
</evidence>
<dbReference type="GO" id="GO:0003882">
    <property type="term" value="F:CDP-diacylglycerol-serine O-phosphatidyltransferase activity"/>
    <property type="evidence" value="ECO:0007669"/>
    <property type="project" value="UniProtKB-UniRule"/>
</dbReference>
<reference evidence="13" key="1">
    <citation type="submission" date="2013-06" db="EMBL/GenBank/DDBJ databases">
        <authorList>
            <person name="Zhao Q."/>
        </authorList>
    </citation>
    <scope>NUCLEOTIDE SEQUENCE</scope>
    <source>
        <strain evidence="13">cv. W1943</strain>
    </source>
</reference>
<evidence type="ECO:0000256" key="2">
    <source>
        <dbReference type="ARBA" id="ARBA00005189"/>
    </source>
</evidence>
<proteinExistence type="inferred from homology"/>
<dbReference type="EnsemblPlants" id="ORUFI01G29770.1">
    <property type="protein sequence ID" value="ORUFI01G29770.1"/>
    <property type="gene ID" value="ORUFI01G29770"/>
</dbReference>
<dbReference type="GO" id="GO:0006646">
    <property type="term" value="P:phosphatidylethanolamine biosynthetic process"/>
    <property type="evidence" value="ECO:0007669"/>
    <property type="project" value="UniProtKB-UniPathway"/>
</dbReference>
<keyword evidence="3 10" id="KW-0808">Transferase</keyword>
<dbReference type="GO" id="GO:0006659">
    <property type="term" value="P:phosphatidylserine biosynthetic process"/>
    <property type="evidence" value="ECO:0007669"/>
    <property type="project" value="UniProtKB-UniRule"/>
</dbReference>
<evidence type="ECO:0000256" key="10">
    <source>
        <dbReference type="RuleBase" id="RU368094"/>
    </source>
</evidence>
<dbReference type="GO" id="GO:0005789">
    <property type="term" value="C:endoplasmic reticulum membrane"/>
    <property type="evidence" value="ECO:0007669"/>
    <property type="project" value="UniProtKB-SubCell"/>
</dbReference>
<comment type="pathway">
    <text evidence="10">Phospholipid metabolism; phosphatidylethanolamine biosynthesis; phosphatidylethanolamine from CDP-diacylglycerol: step 1/2.</text>
</comment>
<accession>A0A0E0N0U8</accession>
<keyword evidence="7 10" id="KW-0443">Lipid metabolism</keyword>
<evidence type="ECO:0000256" key="4">
    <source>
        <dbReference type="ARBA" id="ARBA00022692"/>
    </source>
</evidence>
<keyword evidence="4 10" id="KW-0812">Transmembrane</keyword>
<feature type="transmembrane region" description="Helical" evidence="10">
    <location>
        <begin position="168"/>
        <end position="188"/>
    </location>
</feature>
<keyword evidence="5 10" id="KW-0256">Endoplasmic reticulum</keyword>
<comment type="pathway">
    <text evidence="2">Lipid metabolism.</text>
</comment>
<evidence type="ECO:0000256" key="5">
    <source>
        <dbReference type="ARBA" id="ARBA00022824"/>
    </source>
</evidence>
<keyword evidence="9 10" id="KW-1208">Phospholipid metabolism</keyword>
<evidence type="ECO:0000256" key="3">
    <source>
        <dbReference type="ARBA" id="ARBA00022679"/>
    </source>
</evidence>
<dbReference type="EC" id="2.7.8.8" evidence="10"/>
<comment type="similarity">
    <text evidence="10">Belongs to the CDP-alcohol phosphatidyltransferase class-I family.</text>
</comment>
<dbReference type="Gramene" id="ORUFI01G29770.1">
    <property type="protein sequence ID" value="ORUFI01G29770.1"/>
    <property type="gene ID" value="ORUFI01G29770"/>
</dbReference>
<feature type="transmembrane region" description="Helical" evidence="10">
    <location>
        <begin position="140"/>
        <end position="162"/>
    </location>
</feature>
<dbReference type="AlphaFoldDB" id="A0A0E0N0U8"/>
<comment type="function">
    <text evidence="10">Catalyzes a base-exchange reaction in which the polar head group of phosphatidylethanolamine (PE) is replaced by L-serine.</text>
</comment>
<evidence type="ECO:0000256" key="11">
    <source>
        <dbReference type="SAM" id="MobiDB-lite"/>
    </source>
</evidence>
<name>A0A0E0N0U8_ORYRU</name>
<dbReference type="PANTHER" id="PTHR15362:SF20">
    <property type="entry name" value="CDP-DIACYLGLYCEROL--SERINE O-PHOSPHATIDYLTRANSFERASE 3"/>
    <property type="match status" value="1"/>
</dbReference>
<evidence type="ECO:0000256" key="1">
    <source>
        <dbReference type="ARBA" id="ARBA00004477"/>
    </source>
</evidence>
<keyword evidence="6 10" id="KW-1133">Transmembrane helix</keyword>
<evidence type="ECO:0000256" key="6">
    <source>
        <dbReference type="ARBA" id="ARBA00022989"/>
    </source>
</evidence>
<keyword evidence="8 10" id="KW-0472">Membrane</keyword>
<evidence type="ECO:0000256" key="7">
    <source>
        <dbReference type="ARBA" id="ARBA00023098"/>
    </source>
</evidence>
<sequence length="380" mass="43200">MPVRRRWYPPSSTAAQPSPDGGDVNTDDADACPSSRQQRPPSLPQHSAPIHHRRRVINSIDASGEVMEYGSSNDQRMKDMEIWPSDGGGVEEYDPWTAWLYKPHTVSVLLAGACLLIWASGVLHPEITSSHDKVIPIKRGVWAMIAVFLAYCTLQAPSTILIRPHPAVWRLVHGMAVVYLVALTFLLFQKRDDARQFMKHLHPGLGVELPERSYGSDCRMYVPENPTNRFINIQETLFDEFVIAHVLGWWGKAVMIRNQLLLWVLSVGFELMELTFRHMLPNFNECWWDSIWVGMHTVRYFDGKTYEWVGLSRQPSIMGKEPLGCVSADPLVVNCYPGNSKPVKKVGAFCWLSLAICMVELLICMKFGHVDRMFQHGVRE</sequence>
<dbReference type="UniPathway" id="UPA00558">
    <property type="reaction ID" value="UER00615"/>
</dbReference>
<evidence type="ECO:0000313" key="13">
    <source>
        <dbReference type="Proteomes" id="UP000008022"/>
    </source>
</evidence>
<keyword evidence="10" id="KW-0594">Phospholipid biosynthesis</keyword>
<organism evidence="12 13">
    <name type="scientific">Oryza rufipogon</name>
    <name type="common">Brownbeard rice</name>
    <name type="synonym">Asian wild rice</name>
    <dbReference type="NCBI Taxonomy" id="4529"/>
    <lineage>
        <taxon>Eukaryota</taxon>
        <taxon>Viridiplantae</taxon>
        <taxon>Streptophyta</taxon>
        <taxon>Embryophyta</taxon>
        <taxon>Tracheophyta</taxon>
        <taxon>Spermatophyta</taxon>
        <taxon>Magnoliopsida</taxon>
        <taxon>Liliopsida</taxon>
        <taxon>Poales</taxon>
        <taxon>Poaceae</taxon>
        <taxon>BOP clade</taxon>
        <taxon>Oryzoideae</taxon>
        <taxon>Oryzeae</taxon>
        <taxon>Oryzinae</taxon>
        <taxon>Oryza</taxon>
    </lineage>
</organism>
<keyword evidence="10" id="KW-0444">Lipid biosynthesis</keyword>
<evidence type="ECO:0000313" key="12">
    <source>
        <dbReference type="EnsemblPlants" id="ORUFI01G29770.1"/>
    </source>
</evidence>
<reference evidence="12" key="2">
    <citation type="submission" date="2015-06" db="UniProtKB">
        <authorList>
            <consortium name="EnsemblPlants"/>
        </authorList>
    </citation>
    <scope>IDENTIFICATION</scope>
</reference>
<evidence type="ECO:0000256" key="9">
    <source>
        <dbReference type="ARBA" id="ARBA00023264"/>
    </source>
</evidence>